<evidence type="ECO:0000256" key="2">
    <source>
        <dbReference type="ARBA" id="ARBA00022842"/>
    </source>
</evidence>
<evidence type="ECO:0000256" key="1">
    <source>
        <dbReference type="ARBA" id="ARBA00022679"/>
    </source>
</evidence>
<organism evidence="3">
    <name type="scientific">uncultured Sphingopyxis sp</name>
    <dbReference type="NCBI Taxonomy" id="310581"/>
    <lineage>
        <taxon>Bacteria</taxon>
        <taxon>Pseudomonadati</taxon>
        <taxon>Pseudomonadota</taxon>
        <taxon>Alphaproteobacteria</taxon>
        <taxon>Sphingomonadales</taxon>
        <taxon>Sphingomonadaceae</taxon>
        <taxon>Sphingopyxis</taxon>
        <taxon>environmental samples</taxon>
    </lineage>
</organism>
<dbReference type="GO" id="GO:0043743">
    <property type="term" value="F:LPPG:FO 2-phospho-L-lactate transferase activity"/>
    <property type="evidence" value="ECO:0007669"/>
    <property type="project" value="UniProtKB-EC"/>
</dbReference>
<dbReference type="HAMAP" id="MF_01257">
    <property type="entry name" value="CofD"/>
    <property type="match status" value="1"/>
</dbReference>
<name>A0A1Y5PRC8_9SPHN</name>
<keyword evidence="1 3" id="KW-0808">Transferase</keyword>
<dbReference type="InterPro" id="IPR038136">
    <property type="entry name" value="CofD-like_dom_sf"/>
</dbReference>
<proteinExistence type="inferred from homology"/>
<dbReference type="InterPro" id="IPR010115">
    <property type="entry name" value="FbiA/CofD"/>
</dbReference>
<keyword evidence="2" id="KW-0460">Magnesium</keyword>
<evidence type="ECO:0000313" key="3">
    <source>
        <dbReference type="EMBL" id="SBV32553.1"/>
    </source>
</evidence>
<gene>
    <name evidence="3" type="primary">cofD</name>
    <name evidence="3" type="ORF">SPPYR_1433</name>
</gene>
<dbReference type="CDD" id="cd07186">
    <property type="entry name" value="CofD_like"/>
    <property type="match status" value="1"/>
</dbReference>
<dbReference type="NCBIfam" id="TIGR01819">
    <property type="entry name" value="F420_cofD"/>
    <property type="match status" value="1"/>
</dbReference>
<dbReference type="Pfam" id="PF01933">
    <property type="entry name" value="CofD"/>
    <property type="match status" value="1"/>
</dbReference>
<dbReference type="GO" id="GO:0000287">
    <property type="term" value="F:magnesium ion binding"/>
    <property type="evidence" value="ECO:0007669"/>
    <property type="project" value="InterPro"/>
</dbReference>
<dbReference type="PANTHER" id="PTHR43007:SF1">
    <property type="entry name" value="2-PHOSPHO-L-LACTATE TRANSFERASE"/>
    <property type="match status" value="1"/>
</dbReference>
<dbReference type="SUPFAM" id="SSF142338">
    <property type="entry name" value="CofD-like"/>
    <property type="match status" value="1"/>
</dbReference>
<dbReference type="Gene3D" id="1.10.8.240">
    <property type="entry name" value="CofD-like domain"/>
    <property type="match status" value="1"/>
</dbReference>
<dbReference type="EMBL" id="LT598653">
    <property type="protein sequence ID" value="SBV32553.1"/>
    <property type="molecule type" value="Genomic_DNA"/>
</dbReference>
<dbReference type="AlphaFoldDB" id="A0A1Y5PRC8"/>
<accession>A0A1Y5PRC8</accession>
<dbReference type="EC" id="2.7.8.28" evidence="3"/>
<dbReference type="InterPro" id="IPR002882">
    <property type="entry name" value="CofD"/>
</dbReference>
<dbReference type="RefSeq" id="WP_184100656.1">
    <property type="nucleotide sequence ID" value="NZ_LT598653.1"/>
</dbReference>
<protein>
    <submittedName>
        <fullName evidence="3">2-phospho-L-lactate transferase</fullName>
        <ecNumber evidence="3">2.7.8.28</ecNumber>
    </submittedName>
</protein>
<reference evidence="3" key="1">
    <citation type="submission" date="2016-03" db="EMBL/GenBank/DDBJ databases">
        <authorList>
            <person name="Ploux O."/>
        </authorList>
    </citation>
    <scope>NUCLEOTIDE SEQUENCE</scope>
    <source>
        <strain evidence="3">UC10</strain>
    </source>
</reference>
<dbReference type="KEGG" id="sphu:SPPYR_1433"/>
<sequence>MIVALAGGVGGAKLAAGLAAILPPGNLTVVVNTGDDFVHLGLAISPDIDTVTYTLAGLNDRTQGWGLADESWHFMSALERLGGAQWFRLGDNDLATHVERTRRLRRETLSAITADFAKRLGIRQHIIPMSDDRVSTMVDTDEGELAFQDYFVRRRCEPRFRGIRFDGLGDALPSTGLIAALEDPALEAIVICPSNPLLSIEPILALAGVDKALRHRSVPLIAVSPFIGGEAVKGPAAKIMRELGLVPTPAAVAARYDGLLDGLVIDHADAAASAPEGLRLLVTDSLMRDAPDQARLAQEVIQFARRCG</sequence>
<dbReference type="PANTHER" id="PTHR43007">
    <property type="entry name" value="2-PHOSPHO-L-LACTATE TRANSFERASE"/>
    <property type="match status" value="1"/>
</dbReference>
<dbReference type="Gene3D" id="3.40.50.10680">
    <property type="entry name" value="CofD-like domains"/>
    <property type="match status" value="1"/>
</dbReference>